<feature type="domain" description="CobQ/CobB/MinD/ParA nucleotide binding" evidence="1">
    <location>
        <begin position="6"/>
        <end position="183"/>
    </location>
</feature>
<dbReference type="InterPro" id="IPR002586">
    <property type="entry name" value="CobQ/CobB/MinD/ParA_Nub-bd_dom"/>
</dbReference>
<comment type="caution">
    <text evidence="2">The sequence shown here is derived from an EMBL/GenBank/DDBJ whole genome shotgun (WGS) entry which is preliminary data.</text>
</comment>
<dbReference type="Proteomes" id="UP000290191">
    <property type="component" value="Unassembled WGS sequence"/>
</dbReference>
<dbReference type="Pfam" id="PF01656">
    <property type="entry name" value="CbiA"/>
    <property type="match status" value="1"/>
</dbReference>
<dbReference type="CDD" id="cd02042">
    <property type="entry name" value="ParAB_family"/>
    <property type="match status" value="1"/>
</dbReference>
<evidence type="ECO:0000313" key="3">
    <source>
        <dbReference type="Proteomes" id="UP000290191"/>
    </source>
</evidence>
<accession>A0A4Q0Y1R6</accession>
<reference evidence="2 3" key="1">
    <citation type="submission" date="2017-10" db="EMBL/GenBank/DDBJ databases">
        <title>Genomics of the genus Arcobacter.</title>
        <authorList>
            <person name="Perez-Cataluna A."/>
            <person name="Figueras M.J."/>
        </authorList>
    </citation>
    <scope>NUCLEOTIDE SEQUENCE [LARGE SCALE GENOMIC DNA]</scope>
    <source>
        <strain evidence="2 3">DSM 24636</strain>
    </source>
</reference>
<dbReference type="EMBL" id="PDKO01000003">
    <property type="protein sequence ID" value="RXJ63603.1"/>
    <property type="molecule type" value="Genomic_DNA"/>
</dbReference>
<dbReference type="AlphaFoldDB" id="A0A4Q0Y1R6"/>
<dbReference type="InterPro" id="IPR027417">
    <property type="entry name" value="P-loop_NTPase"/>
</dbReference>
<dbReference type="OrthoDB" id="13869at2"/>
<dbReference type="PANTHER" id="PTHR13696">
    <property type="entry name" value="P-LOOP CONTAINING NUCLEOSIDE TRIPHOSPHATE HYDROLASE"/>
    <property type="match status" value="1"/>
</dbReference>
<dbReference type="PIRSF" id="PIRSF009320">
    <property type="entry name" value="Nuc_binding_HP_1000"/>
    <property type="match status" value="1"/>
</dbReference>
<sequence>MKNIILTIAHTKGGVGKSTILVQIVIYLILKGFKVRVADCDPNKVTTFISRRRAKNKKLKGFDSTVISSVAALESFCSSDFDGITLIDTAGVDCALTRRAIELSNISVTPISPSTTEFIGFATFKRVVESIGVPTQKVKMIINQAHPRCKIDKDYSSFKKQLGCEFDFLNTNIIRVSDFDNSLSSGLGVIEVDKESKASKRIESLASELIELLEV</sequence>
<gene>
    <name evidence="2" type="ORF">CRV06_05265</name>
</gene>
<organism evidence="2 3">
    <name type="scientific">Halarcobacter anaerophilus</name>
    <dbReference type="NCBI Taxonomy" id="877500"/>
    <lineage>
        <taxon>Bacteria</taxon>
        <taxon>Pseudomonadati</taxon>
        <taxon>Campylobacterota</taxon>
        <taxon>Epsilonproteobacteria</taxon>
        <taxon>Campylobacterales</taxon>
        <taxon>Arcobacteraceae</taxon>
        <taxon>Halarcobacter</taxon>
    </lineage>
</organism>
<evidence type="ECO:0000259" key="1">
    <source>
        <dbReference type="Pfam" id="PF01656"/>
    </source>
</evidence>
<name>A0A4Q0Y1R6_9BACT</name>
<dbReference type="RefSeq" id="WP_129081649.1">
    <property type="nucleotide sequence ID" value="NZ_CP041070.1"/>
</dbReference>
<evidence type="ECO:0000313" key="2">
    <source>
        <dbReference type="EMBL" id="RXJ63603.1"/>
    </source>
</evidence>
<proteinExistence type="predicted"/>
<dbReference type="InterPro" id="IPR050678">
    <property type="entry name" value="DNA_Partitioning_ATPase"/>
</dbReference>
<protein>
    <recommendedName>
        <fullName evidence="1">CobQ/CobB/MinD/ParA nucleotide binding domain-containing protein</fullName>
    </recommendedName>
</protein>
<dbReference type="PANTHER" id="PTHR13696:SF96">
    <property type="entry name" value="COBQ_COBB_MIND_PARA NUCLEOTIDE BINDING DOMAIN-CONTAINING PROTEIN"/>
    <property type="match status" value="1"/>
</dbReference>
<dbReference type="SUPFAM" id="SSF52540">
    <property type="entry name" value="P-loop containing nucleoside triphosphate hydrolases"/>
    <property type="match status" value="1"/>
</dbReference>
<dbReference type="Gene3D" id="3.40.50.300">
    <property type="entry name" value="P-loop containing nucleotide triphosphate hydrolases"/>
    <property type="match status" value="1"/>
</dbReference>
<keyword evidence="3" id="KW-1185">Reference proteome</keyword>